<gene>
    <name evidence="13" type="ORF">DIURU_001054</name>
</gene>
<keyword evidence="7" id="KW-0030">Aminoacyl-tRNA synthetase</keyword>
<dbReference type="EMBL" id="SWFT01000035">
    <property type="protein sequence ID" value="KAA8906316.1"/>
    <property type="molecule type" value="Genomic_DNA"/>
</dbReference>
<evidence type="ECO:0000256" key="3">
    <source>
        <dbReference type="ARBA" id="ARBA00022598"/>
    </source>
</evidence>
<feature type="domain" description="Aminoacyl-tRNA synthetase class Ia" evidence="10">
    <location>
        <begin position="50"/>
        <end position="115"/>
    </location>
</feature>
<dbReference type="GO" id="GO:0006429">
    <property type="term" value="P:leucyl-tRNA aminoacylation"/>
    <property type="evidence" value="ECO:0007669"/>
    <property type="project" value="InterPro"/>
</dbReference>
<dbReference type="SUPFAM" id="SSF52374">
    <property type="entry name" value="Nucleotidylyl transferase"/>
    <property type="match status" value="1"/>
</dbReference>
<dbReference type="GeneID" id="54779707"/>
<dbReference type="Gene3D" id="3.40.50.620">
    <property type="entry name" value="HUPs"/>
    <property type="match status" value="1"/>
</dbReference>
<evidence type="ECO:0000256" key="8">
    <source>
        <dbReference type="ARBA" id="ARBA00030520"/>
    </source>
</evidence>
<dbReference type="GO" id="GO:0002161">
    <property type="term" value="F:aminoacyl-tRNA deacylase activity"/>
    <property type="evidence" value="ECO:0007669"/>
    <property type="project" value="InterPro"/>
</dbReference>
<dbReference type="PANTHER" id="PTHR45794:SF1">
    <property type="entry name" value="LEUCINE--TRNA LIGASE, CYTOPLASMIC"/>
    <property type="match status" value="1"/>
</dbReference>
<evidence type="ECO:0000256" key="1">
    <source>
        <dbReference type="ARBA" id="ARBA00005594"/>
    </source>
</evidence>
<dbReference type="Pfam" id="PF24810">
    <property type="entry name" value="RBD_LARS1"/>
    <property type="match status" value="1"/>
</dbReference>
<name>A0A642V097_DIURU</name>
<dbReference type="Pfam" id="PF08264">
    <property type="entry name" value="Anticodon_1"/>
    <property type="match status" value="1"/>
</dbReference>
<evidence type="ECO:0000256" key="4">
    <source>
        <dbReference type="ARBA" id="ARBA00022741"/>
    </source>
</evidence>
<feature type="domain" description="Leucine--tRNA ligase RagD-binding" evidence="12">
    <location>
        <begin position="958"/>
        <end position="1014"/>
    </location>
</feature>
<evidence type="ECO:0000313" key="14">
    <source>
        <dbReference type="Proteomes" id="UP000449547"/>
    </source>
</evidence>
<dbReference type="CDD" id="cd07959">
    <property type="entry name" value="Anticodon_Ia_Leu_AEc"/>
    <property type="match status" value="1"/>
</dbReference>
<comment type="catalytic activity">
    <reaction evidence="9">
        <text>tRNA(Leu) + L-leucine + ATP = L-leucyl-tRNA(Leu) + AMP + diphosphate</text>
        <dbReference type="Rhea" id="RHEA:11688"/>
        <dbReference type="Rhea" id="RHEA-COMP:9613"/>
        <dbReference type="Rhea" id="RHEA-COMP:9622"/>
        <dbReference type="ChEBI" id="CHEBI:30616"/>
        <dbReference type="ChEBI" id="CHEBI:33019"/>
        <dbReference type="ChEBI" id="CHEBI:57427"/>
        <dbReference type="ChEBI" id="CHEBI:78442"/>
        <dbReference type="ChEBI" id="CHEBI:78494"/>
        <dbReference type="ChEBI" id="CHEBI:456215"/>
        <dbReference type="EC" id="6.1.1.4"/>
    </reaction>
</comment>
<dbReference type="InterPro" id="IPR002300">
    <property type="entry name" value="aa-tRNA-synth_Ia"/>
</dbReference>
<dbReference type="FunFam" id="3.90.740.10:FF:000001">
    <property type="entry name" value="Leucine--tRNA ligase, cytoplasmic"/>
    <property type="match status" value="1"/>
</dbReference>
<evidence type="ECO:0000259" key="10">
    <source>
        <dbReference type="Pfam" id="PF00133"/>
    </source>
</evidence>
<feature type="domain" description="Aminoacyl-tRNA synthetase class Ia" evidence="10">
    <location>
        <begin position="201"/>
        <end position="771"/>
    </location>
</feature>
<organism evidence="13 14">
    <name type="scientific">Diutina rugosa</name>
    <name type="common">Yeast</name>
    <name type="synonym">Candida rugosa</name>
    <dbReference type="NCBI Taxonomy" id="5481"/>
    <lineage>
        <taxon>Eukaryota</taxon>
        <taxon>Fungi</taxon>
        <taxon>Dikarya</taxon>
        <taxon>Ascomycota</taxon>
        <taxon>Saccharomycotina</taxon>
        <taxon>Pichiomycetes</taxon>
        <taxon>Debaryomycetaceae</taxon>
        <taxon>Diutina</taxon>
    </lineage>
</organism>
<dbReference type="PANTHER" id="PTHR45794">
    <property type="entry name" value="LEUCYL-TRNA SYNTHETASE"/>
    <property type="match status" value="1"/>
</dbReference>
<dbReference type="CDD" id="cd00812">
    <property type="entry name" value="LeuRS_core"/>
    <property type="match status" value="1"/>
</dbReference>
<dbReference type="OMA" id="KFIEWQF"/>
<keyword evidence="3" id="KW-0436">Ligase</keyword>
<evidence type="ECO:0000256" key="5">
    <source>
        <dbReference type="ARBA" id="ARBA00022840"/>
    </source>
</evidence>
<dbReference type="EC" id="6.1.1.4" evidence="2"/>
<dbReference type="Gene3D" id="1.10.730.10">
    <property type="entry name" value="Isoleucyl-tRNA Synthetase, Domain 1"/>
    <property type="match status" value="1"/>
</dbReference>
<keyword evidence="6" id="KW-0648">Protein biosynthesis</keyword>
<protein>
    <recommendedName>
        <fullName evidence="2">leucine--tRNA ligase</fullName>
        <ecNumber evidence="2">6.1.1.4</ecNumber>
    </recommendedName>
    <alternativeName>
        <fullName evidence="8">Leucyl-tRNA synthetase</fullName>
    </alternativeName>
</protein>
<evidence type="ECO:0000259" key="12">
    <source>
        <dbReference type="Pfam" id="PF24810"/>
    </source>
</evidence>
<keyword evidence="5" id="KW-0067">ATP-binding</keyword>
<sequence length="1095" mass="123946">MSAPIVLEKTDRRDLLVEIEKKYQKIWKDEKLFEVDAVTVEEDPRDDIDEVRKDHPKHFATMAYPYMNGVLHAGHSFTLSKVEFATGFERMNGKRALFPLGFHCTGMPIKAAADKIKREIEMFGPDFSGAPAEDEEEEKEVKAAPDAKVDPTKFKAKKSKAAAKQGRGKFQFEIMLQLGLSREEVAKFADPDYWLKYFPPLVEEHVTNFGGRVDWRRSFVTTDANLYYDAFVRWQINRLRDCGKIKFGERYTIYSEKDGQACLDHDRQSGEGVNPQEYVGIKIKVTEFASEAAAVLKDAGFSTDDKKVYLVAATLRPETMYGQSCCFVSPKIDYGVFDAGNGEYYITTERAFKNMSFQGITPQRGVYKPELTINGKTLIGSKIDAPMSQYSDLRVLPMETVLANKGTGVVTCVPSDSPDDFITSQELANKPEYYGIEKDWVKTEIKPLIHTDKYGDKCAEFLIKELKIQSPKDSVQLAQAKEMAYKEGFYNGTMIYGDYKGLKVEEAKPKVKADLIASGDAFVYNEPEGLVISRSGDECVVSLEDQWYIDYGEDSWKSQALECLASMQTFSKETRHGFEGVLDWLKNWAVTRQFGLGTKLPWDESLLVESLSDSTIYMAYYTIANFLHSDYYGKTPGKFNIKAEQMTDEVFDYIFSRRAYSDIKTDIPEEQLVAMRREFEYFYPLDMRVSGKDLIPNHLTFFIYTHVALFPKKFWPQGIRANGHLMLNNAKMSKSTGNFMTLQEIVDKFGADASRIALADAGDTVEDANFDESNANAAILRLTTLKEWCEEVMAKVDELRTGPIENFFDVTFENEMNALIEETYTQYSETNYKAALKYGLFDFSTARDQYRDAVSSSIGMHKDLVVKFISSLALMLAPVAPHIAEYFHRDLLGNKTSVHNTNFPRASKPVSKELTDALNYVRDVSRKIREVEVVALKPKKGKPADVDASKPVKITVYVSSTFPEWQASYVDLVKELYEQGAIDDNKKIKERVGKDMKRAMPFISLLKSRLATESPEVVLNRKLTFDELDTLKQAISVIERAPYKLTVDSVEIISFENGEKKGTNVVTGEAVEFTATPKIIEGTVPGEPGVQIQNI</sequence>
<evidence type="ECO:0000256" key="2">
    <source>
        <dbReference type="ARBA" id="ARBA00013164"/>
    </source>
</evidence>
<dbReference type="InterPro" id="IPR014729">
    <property type="entry name" value="Rossmann-like_a/b/a_fold"/>
</dbReference>
<dbReference type="AlphaFoldDB" id="A0A642V097"/>
<evidence type="ECO:0000256" key="7">
    <source>
        <dbReference type="ARBA" id="ARBA00023146"/>
    </source>
</evidence>
<dbReference type="VEuPathDB" id="FungiDB:DIURU_001054"/>
<reference evidence="13 14" key="1">
    <citation type="submission" date="2019-07" db="EMBL/GenBank/DDBJ databases">
        <title>Genome assembly of two rare yeast pathogens: Diutina rugosa and Trichomonascus ciferrii.</title>
        <authorList>
            <person name="Mixao V."/>
            <person name="Saus E."/>
            <person name="Hansen A."/>
            <person name="Lass-Flor C."/>
            <person name="Gabaldon T."/>
        </authorList>
    </citation>
    <scope>NUCLEOTIDE SEQUENCE [LARGE SCALE GENOMIC DNA]</scope>
    <source>
        <strain evidence="13 14">CBS 613</strain>
    </source>
</reference>
<dbReference type="OrthoDB" id="10249672at2759"/>
<feature type="domain" description="Methionyl/Valyl/Leucyl/Isoleucyl-tRNA synthetase anticodon-binding" evidence="11">
    <location>
        <begin position="812"/>
        <end position="932"/>
    </location>
</feature>
<keyword evidence="14" id="KW-1185">Reference proteome</keyword>
<evidence type="ECO:0000313" key="13">
    <source>
        <dbReference type="EMBL" id="KAA8906316.1"/>
    </source>
</evidence>
<dbReference type="GO" id="GO:0005524">
    <property type="term" value="F:ATP binding"/>
    <property type="evidence" value="ECO:0007669"/>
    <property type="project" value="UniProtKB-KW"/>
</dbReference>
<dbReference type="Proteomes" id="UP000449547">
    <property type="component" value="Unassembled WGS sequence"/>
</dbReference>
<evidence type="ECO:0000256" key="6">
    <source>
        <dbReference type="ARBA" id="ARBA00022917"/>
    </source>
</evidence>
<dbReference type="SUPFAM" id="SSF50677">
    <property type="entry name" value="ValRS/IleRS/LeuRS editing domain"/>
    <property type="match status" value="1"/>
</dbReference>
<dbReference type="RefSeq" id="XP_034014077.1">
    <property type="nucleotide sequence ID" value="XM_034153556.1"/>
</dbReference>
<dbReference type="GO" id="GO:0004823">
    <property type="term" value="F:leucine-tRNA ligase activity"/>
    <property type="evidence" value="ECO:0007669"/>
    <property type="project" value="UniProtKB-EC"/>
</dbReference>
<dbReference type="InterPro" id="IPR004493">
    <property type="entry name" value="Leu-tRNA-synth_Ia_arc/euk"/>
</dbReference>
<dbReference type="InterPro" id="IPR013155">
    <property type="entry name" value="M/V/L/I-tRNA-synth_anticd-bd"/>
</dbReference>
<dbReference type="InterPro" id="IPR055416">
    <property type="entry name" value="RBD_LARS1"/>
</dbReference>
<accession>A0A642V097</accession>
<dbReference type="InterPro" id="IPR009080">
    <property type="entry name" value="tRNAsynth_Ia_anticodon-bd"/>
</dbReference>
<keyword evidence="4" id="KW-0547">Nucleotide-binding</keyword>
<comment type="caution">
    <text evidence="13">The sequence shown here is derived from an EMBL/GenBank/DDBJ whole genome shotgun (WGS) entry which is preliminary data.</text>
</comment>
<dbReference type="Gene3D" id="3.90.740.10">
    <property type="entry name" value="Valyl/Leucyl/Isoleucyl-tRNA synthetase, editing domain"/>
    <property type="match status" value="1"/>
</dbReference>
<proteinExistence type="inferred from homology"/>
<dbReference type="InterPro" id="IPR009008">
    <property type="entry name" value="Val/Leu/Ile-tRNA-synth_edit"/>
</dbReference>
<dbReference type="SUPFAM" id="SSF47323">
    <property type="entry name" value="Anticodon-binding domain of a subclass of class I aminoacyl-tRNA synthetases"/>
    <property type="match status" value="1"/>
</dbReference>
<evidence type="ECO:0000259" key="11">
    <source>
        <dbReference type="Pfam" id="PF08264"/>
    </source>
</evidence>
<comment type="similarity">
    <text evidence="1">Belongs to the class-I aminoacyl-tRNA synthetase family.</text>
</comment>
<evidence type="ECO:0000256" key="9">
    <source>
        <dbReference type="ARBA" id="ARBA00047469"/>
    </source>
</evidence>
<dbReference type="NCBIfam" id="TIGR00395">
    <property type="entry name" value="leuS_arch"/>
    <property type="match status" value="1"/>
</dbReference>
<dbReference type="Pfam" id="PF00133">
    <property type="entry name" value="tRNA-synt_1"/>
    <property type="match status" value="2"/>
</dbReference>